<organism evidence="2 3">
    <name type="scientific">Steinernema hermaphroditum</name>
    <dbReference type="NCBI Taxonomy" id="289476"/>
    <lineage>
        <taxon>Eukaryota</taxon>
        <taxon>Metazoa</taxon>
        <taxon>Ecdysozoa</taxon>
        <taxon>Nematoda</taxon>
        <taxon>Chromadorea</taxon>
        <taxon>Rhabditida</taxon>
        <taxon>Tylenchina</taxon>
        <taxon>Panagrolaimomorpha</taxon>
        <taxon>Strongyloidoidea</taxon>
        <taxon>Steinernematidae</taxon>
        <taxon>Steinernema</taxon>
    </lineage>
</organism>
<dbReference type="EMBL" id="JAUCMV010000005">
    <property type="protein sequence ID" value="KAK0395772.1"/>
    <property type="molecule type" value="Genomic_DNA"/>
</dbReference>
<reference evidence="2" key="1">
    <citation type="submission" date="2023-06" db="EMBL/GenBank/DDBJ databases">
        <title>Genomic analysis of the entomopathogenic nematode Steinernema hermaphroditum.</title>
        <authorList>
            <person name="Schwarz E.M."/>
            <person name="Heppert J.K."/>
            <person name="Baniya A."/>
            <person name="Schwartz H.T."/>
            <person name="Tan C.-H."/>
            <person name="Antoshechkin I."/>
            <person name="Sternberg P.W."/>
            <person name="Goodrich-Blair H."/>
            <person name="Dillman A.R."/>
        </authorList>
    </citation>
    <scope>NUCLEOTIDE SEQUENCE</scope>
    <source>
        <strain evidence="2">PS9179</strain>
        <tissue evidence="2">Whole animal</tissue>
    </source>
</reference>
<accession>A0AA39H118</accession>
<dbReference type="Proteomes" id="UP001175271">
    <property type="component" value="Unassembled WGS sequence"/>
</dbReference>
<proteinExistence type="predicted"/>
<sequence>METEVVQTEHGVRPRRTSVSSVCFHQDTVLVSLENLPQIPSRYNVNIPWNRPHVRVYSSNTLRYNWNWMKALPVRGLSLTVGDIIRYLDDNDCLFLPSGGTVRDALIGEGPLDIGGEISCDILKVHRLCIEKYGPALCRIDEKEHLTVGSPTASNRLHSVIADALTILPWSTNSTHWDFTANSLAVYDDQVGNVFLIDLTGQGKDDACKRKLFVVNEPDWDDLRSDDFLNVMRSYEMRLKGFSCGDERVCRLLVEHIRRLFSFEKLEDFYCHFILDGVGRRNGRKYVCHVEKRSERTELHRQKFGKMLTEDFGSEFYEKVLLLVEQKMEVLPFDKTTSDNESLLNEETPRADSNTMNGFNHSDNPTGPYGHENFTNMEQTYLSVDSKYKNVDTERREHPITSFASICSVAPTLFFVLVFAI</sequence>
<gene>
    <name evidence="2" type="ORF">QR680_001420</name>
</gene>
<evidence type="ECO:0000313" key="2">
    <source>
        <dbReference type="EMBL" id="KAK0395772.1"/>
    </source>
</evidence>
<dbReference type="SUPFAM" id="SSF81301">
    <property type="entry name" value="Nucleotidyltransferase"/>
    <property type="match status" value="1"/>
</dbReference>
<name>A0AA39H118_9BILA</name>
<comment type="caution">
    <text evidence="2">The sequence shown here is derived from an EMBL/GenBank/DDBJ whole genome shotgun (WGS) entry which is preliminary data.</text>
</comment>
<dbReference type="AlphaFoldDB" id="A0AA39H118"/>
<evidence type="ECO:0000256" key="1">
    <source>
        <dbReference type="SAM" id="MobiDB-lite"/>
    </source>
</evidence>
<feature type="region of interest" description="Disordered" evidence="1">
    <location>
        <begin position="339"/>
        <end position="359"/>
    </location>
</feature>
<dbReference type="InterPro" id="IPR043519">
    <property type="entry name" value="NT_sf"/>
</dbReference>
<keyword evidence="3" id="KW-1185">Reference proteome</keyword>
<evidence type="ECO:0000313" key="3">
    <source>
        <dbReference type="Proteomes" id="UP001175271"/>
    </source>
</evidence>
<protein>
    <submittedName>
        <fullName evidence="2">Uncharacterized protein</fullName>
    </submittedName>
</protein>